<reference evidence="2" key="2">
    <citation type="journal article" date="2008" name="Nucleic Acids Res.">
        <title>The rice annotation project database (RAP-DB): 2008 update.</title>
        <authorList>
            <consortium name="The rice annotation project (RAP)"/>
        </authorList>
    </citation>
    <scope>GENOME REANNOTATION</scope>
    <source>
        <strain evidence="2">cv. Nipponbare</strain>
    </source>
</reference>
<dbReference type="PANTHER" id="PTHR12843">
    <property type="entry name" value="PROTEIN-LYSINE N-METHYLTRANSFERASE METTL10"/>
    <property type="match status" value="1"/>
</dbReference>
<dbReference type="OMA" id="FRIMYWD"/>
<organism evidence="1 2">
    <name type="scientific">Oryza sativa subsp. japonica</name>
    <name type="common">Rice</name>
    <dbReference type="NCBI Taxonomy" id="39947"/>
    <lineage>
        <taxon>Eukaryota</taxon>
        <taxon>Viridiplantae</taxon>
        <taxon>Streptophyta</taxon>
        <taxon>Embryophyta</taxon>
        <taxon>Tracheophyta</taxon>
        <taxon>Spermatophyta</taxon>
        <taxon>Magnoliopsida</taxon>
        <taxon>Liliopsida</taxon>
        <taxon>Poales</taxon>
        <taxon>Poaceae</taxon>
        <taxon>BOP clade</taxon>
        <taxon>Oryzoideae</taxon>
        <taxon>Oryzeae</taxon>
        <taxon>Oryzinae</taxon>
        <taxon>Oryza</taxon>
        <taxon>Oryza sativa</taxon>
    </lineage>
</organism>
<feature type="non-terminal residue" evidence="1">
    <location>
        <position position="1"/>
    </location>
</feature>
<name>A0A0P0V6Q0_ORYSJ</name>
<dbReference type="Gramene" id="Os01t0686400-01">
    <property type="protein sequence ID" value="Os01t0686400-01"/>
    <property type="gene ID" value="Os01g0686400"/>
</dbReference>
<dbReference type="PANTHER" id="PTHR12843:SF5">
    <property type="entry name" value="EEF1A LYSINE METHYLTRANSFERASE 2"/>
    <property type="match status" value="1"/>
</dbReference>
<evidence type="ECO:0000313" key="1">
    <source>
        <dbReference type="EMBL" id="BAF05820.1"/>
    </source>
</evidence>
<gene>
    <name evidence="1" type="ordered locus">Os01g0686400</name>
</gene>
<dbReference type="Proteomes" id="UP000000763">
    <property type="component" value="Chromosome 1"/>
</dbReference>
<reference evidence="1 2" key="1">
    <citation type="journal article" date="2005" name="Nature">
        <title>The map-based sequence of the rice genome.</title>
        <authorList>
            <consortium name="International rice genome sequencing project (IRGSP)"/>
            <person name="Matsumoto T."/>
            <person name="Wu J."/>
            <person name="Kanamori H."/>
            <person name="Katayose Y."/>
            <person name="Fujisawa M."/>
            <person name="Namiki N."/>
            <person name="Mizuno H."/>
            <person name="Yamamoto K."/>
            <person name="Antonio B.A."/>
            <person name="Baba T."/>
            <person name="Sakata K."/>
            <person name="Nagamura Y."/>
            <person name="Aoki H."/>
            <person name="Arikawa K."/>
            <person name="Arita K."/>
            <person name="Bito T."/>
            <person name="Chiden Y."/>
            <person name="Fujitsuka N."/>
            <person name="Fukunaka R."/>
            <person name="Hamada M."/>
            <person name="Harada C."/>
            <person name="Hayashi A."/>
            <person name="Hijishita S."/>
            <person name="Honda M."/>
            <person name="Hosokawa S."/>
            <person name="Ichikawa Y."/>
            <person name="Idonuma A."/>
            <person name="Iijima M."/>
            <person name="Ikeda M."/>
            <person name="Ikeno M."/>
            <person name="Ito K."/>
            <person name="Ito S."/>
            <person name="Ito T."/>
            <person name="Ito Y."/>
            <person name="Ito Y."/>
            <person name="Iwabuchi A."/>
            <person name="Kamiya K."/>
            <person name="Karasawa W."/>
            <person name="Kurita K."/>
            <person name="Katagiri S."/>
            <person name="Kikuta A."/>
            <person name="Kobayashi H."/>
            <person name="Kobayashi N."/>
            <person name="Machita K."/>
            <person name="Maehara T."/>
            <person name="Masukawa M."/>
            <person name="Mizubayashi T."/>
            <person name="Mukai Y."/>
            <person name="Nagasaki H."/>
            <person name="Nagata Y."/>
            <person name="Naito S."/>
            <person name="Nakashima M."/>
            <person name="Nakama Y."/>
            <person name="Nakamichi Y."/>
            <person name="Nakamura M."/>
            <person name="Meguro A."/>
            <person name="Negishi M."/>
            <person name="Ohta I."/>
            <person name="Ohta T."/>
            <person name="Okamoto M."/>
            <person name="Ono N."/>
            <person name="Saji S."/>
            <person name="Sakaguchi M."/>
            <person name="Sakai K."/>
            <person name="Shibata M."/>
            <person name="Shimokawa T."/>
            <person name="Song J."/>
            <person name="Takazaki Y."/>
            <person name="Terasawa K."/>
            <person name="Tsugane M."/>
            <person name="Tsuji K."/>
            <person name="Ueda S."/>
            <person name="Waki K."/>
            <person name="Yamagata H."/>
            <person name="Yamamoto M."/>
            <person name="Yamamoto S."/>
            <person name="Yamane H."/>
            <person name="Yoshiki S."/>
            <person name="Yoshihara R."/>
            <person name="Yukawa K."/>
            <person name="Zhong H."/>
            <person name="Yano M."/>
            <person name="Yuan Q."/>
            <person name="Ouyang S."/>
            <person name="Liu J."/>
            <person name="Jones K.M."/>
            <person name="Gansberger K."/>
            <person name="Moffat K."/>
            <person name="Hill J."/>
            <person name="Bera J."/>
            <person name="Fadrosh D."/>
            <person name="Jin S."/>
            <person name="Johri S."/>
            <person name="Kim M."/>
            <person name="Overton L."/>
            <person name="Reardon M."/>
            <person name="Tsitrin T."/>
            <person name="Vuong H."/>
            <person name="Weaver B."/>
            <person name="Ciecko A."/>
            <person name="Tallon L."/>
            <person name="Jackson J."/>
            <person name="Pai G."/>
            <person name="Aken S.V."/>
            <person name="Utterback T."/>
            <person name="Reidmuller S."/>
            <person name="Feldblyum T."/>
            <person name="Hsiao J."/>
            <person name="Zismann V."/>
            <person name="Iobst S."/>
            <person name="de Vazeille A.R."/>
            <person name="Buell C.R."/>
            <person name="Ying K."/>
            <person name="Li Y."/>
            <person name="Lu T."/>
            <person name="Huang Y."/>
            <person name="Zhao Q."/>
            <person name="Feng Q."/>
            <person name="Zhang L."/>
            <person name="Zhu J."/>
            <person name="Weng Q."/>
            <person name="Mu J."/>
            <person name="Lu Y."/>
            <person name="Fan D."/>
            <person name="Liu Y."/>
            <person name="Guan J."/>
            <person name="Zhang Y."/>
            <person name="Yu S."/>
            <person name="Liu X."/>
            <person name="Zhang Y."/>
            <person name="Hong G."/>
            <person name="Han B."/>
            <person name="Choisne N."/>
            <person name="Demange N."/>
            <person name="Orjeda G."/>
            <person name="Samain S."/>
            <person name="Cattolico L."/>
            <person name="Pelletier E."/>
            <person name="Couloux A."/>
            <person name="Segurens B."/>
            <person name="Wincker P."/>
            <person name="D'Hont A."/>
            <person name="Scarpelli C."/>
            <person name="Weissenbach J."/>
            <person name="Salanoubat M."/>
            <person name="Quetier F."/>
            <person name="Yu Y."/>
            <person name="Kim H.R."/>
            <person name="Rambo T."/>
            <person name="Currie J."/>
            <person name="Collura K."/>
            <person name="Luo M."/>
            <person name="Yang T."/>
            <person name="Ammiraju J.S.S."/>
            <person name="Engler F."/>
            <person name="Soderlund C."/>
            <person name="Wing R.A."/>
            <person name="Palmer L.E."/>
            <person name="de la Bastide M."/>
            <person name="Spiegel L."/>
            <person name="Nascimento L."/>
            <person name="Zutavern T."/>
            <person name="O'Shaughnessy A."/>
            <person name="Dike S."/>
            <person name="Dedhia N."/>
            <person name="Preston R."/>
            <person name="Balija V."/>
            <person name="McCombie W.R."/>
            <person name="Chow T."/>
            <person name="Chen H."/>
            <person name="Chung M."/>
            <person name="Chen C."/>
            <person name="Shaw J."/>
            <person name="Wu H."/>
            <person name="Hsiao K."/>
            <person name="Chao Y."/>
            <person name="Chu M."/>
            <person name="Cheng C."/>
            <person name="Hour A."/>
            <person name="Lee P."/>
            <person name="Lin S."/>
            <person name="Lin Y."/>
            <person name="Liou J."/>
            <person name="Liu S."/>
            <person name="Hsing Y."/>
            <person name="Raghuvanshi S."/>
            <person name="Mohanty A."/>
            <person name="Bharti A.K."/>
            <person name="Gaur A."/>
            <person name="Gupta V."/>
            <person name="Kumar D."/>
            <person name="Ravi V."/>
            <person name="Vij S."/>
            <person name="Kapur A."/>
            <person name="Khurana P."/>
            <person name="Khurana P."/>
            <person name="Khurana J.P."/>
            <person name="Tyagi A.K."/>
            <person name="Gaikwad K."/>
            <person name="Singh A."/>
            <person name="Dalal V."/>
            <person name="Srivastava S."/>
            <person name="Dixit A."/>
            <person name="Pal A.K."/>
            <person name="Ghazi I.A."/>
            <person name="Yadav M."/>
            <person name="Pandit A."/>
            <person name="Bhargava A."/>
            <person name="Sureshbabu K."/>
            <person name="Batra K."/>
            <person name="Sharma T.R."/>
            <person name="Mohapatra T."/>
            <person name="Singh N.K."/>
            <person name="Messing J."/>
            <person name="Nelson A.B."/>
            <person name="Fuks G."/>
            <person name="Kavchok S."/>
            <person name="Keizer G."/>
            <person name="Linton E."/>
            <person name="Llaca V."/>
            <person name="Song R."/>
            <person name="Tanyolac B."/>
            <person name="Young S."/>
            <person name="Ho-Il K."/>
            <person name="Hahn J.H."/>
            <person name="Sangsakoo G."/>
            <person name="Vanavichit A."/>
            <person name="de Mattos Luiz.A.T."/>
            <person name="Zimmer P.D."/>
            <person name="Malone G."/>
            <person name="Dellagostin O."/>
            <person name="de Oliveira A.C."/>
            <person name="Bevan M."/>
            <person name="Bancroft I."/>
            <person name="Minx P."/>
            <person name="Cordum H."/>
            <person name="Wilson R."/>
            <person name="Cheng Z."/>
            <person name="Jin W."/>
            <person name="Jiang J."/>
            <person name="Leong S.A."/>
            <person name="Iwama H."/>
            <person name="Gojobori T."/>
            <person name="Itoh T."/>
            <person name="Niimura Y."/>
            <person name="Fujii Y."/>
            <person name="Habara T."/>
            <person name="Sakai H."/>
            <person name="Sato Y."/>
            <person name="Wilson G."/>
            <person name="Kumar K."/>
            <person name="McCouch S."/>
            <person name="Juretic N."/>
            <person name="Hoen D."/>
            <person name="Wright S."/>
            <person name="Bruskiewich R."/>
            <person name="Bureau T."/>
            <person name="Miyao A."/>
            <person name="Hirochika H."/>
            <person name="Nishikawa T."/>
            <person name="Kadowaki K."/>
            <person name="Sugiura M."/>
            <person name="Burr B."/>
            <person name="Sasaki T."/>
        </authorList>
    </citation>
    <scope>NUCLEOTIDE SEQUENCE [LARGE SCALE GENOMIC DNA]</scope>
    <source>
        <strain evidence="2">cv. Nipponbare</strain>
    </source>
</reference>
<dbReference type="AlphaFoldDB" id="A0A0P0V6Q0"/>
<protein>
    <submittedName>
        <fullName evidence="1">Os01g0686400 protein</fullName>
    </submittedName>
</protein>
<sequence length="80" mass="8854">SNLVEPGGIVVVTSCNHTKDELVQEVEDFSKTKSGKEHLDEGEGNVPQIFRYIDHVRTYPTIMFGGVEGSQVCTVAFQRV</sequence>
<accession>A0A0P0V6Q0</accession>
<dbReference type="EMBL" id="AP008207">
    <property type="protein sequence ID" value="BAF05820.1"/>
    <property type="molecule type" value="Genomic_DNA"/>
</dbReference>
<proteinExistence type="predicted"/>
<evidence type="ECO:0000313" key="2">
    <source>
        <dbReference type="Proteomes" id="UP000000763"/>
    </source>
</evidence>
<dbReference type="KEGG" id="dosa:Os01g0686400"/>